<protein>
    <submittedName>
        <fullName evidence="14">ATP synthase CF0 B chain</fullName>
    </submittedName>
</protein>
<geneLocation type="plastid" evidence="14"/>
<dbReference type="InterPro" id="IPR002146">
    <property type="entry name" value="ATP_synth_b/b'su_bac/chlpt"/>
</dbReference>
<keyword evidence="2 11" id="KW-0813">Transport</keyword>
<dbReference type="CDD" id="cd06503">
    <property type="entry name" value="ATP-synt_Fo_b"/>
    <property type="match status" value="1"/>
</dbReference>
<dbReference type="GO" id="GO:0045259">
    <property type="term" value="C:proton-transporting ATP synthase complex"/>
    <property type="evidence" value="ECO:0007669"/>
    <property type="project" value="UniProtKB-KW"/>
</dbReference>
<evidence type="ECO:0000256" key="2">
    <source>
        <dbReference type="ARBA" id="ARBA00022448"/>
    </source>
</evidence>
<dbReference type="HAMAP" id="MF_01398">
    <property type="entry name" value="ATP_synth_b_bprime"/>
    <property type="match status" value="1"/>
</dbReference>
<keyword evidence="3 11" id="KW-0138">CF(0)</keyword>
<keyword evidence="7 11" id="KW-0406">Ion transport</keyword>
<comment type="similarity">
    <text evidence="11">Belongs to the ATPase B chain family.</text>
</comment>
<dbReference type="Pfam" id="PF00430">
    <property type="entry name" value="ATP-synt_B"/>
    <property type="match status" value="1"/>
</dbReference>
<sequence length="175" mass="20106">MIFLKKIEFILSDNENLFFDSNIINISFLIILLWYLIKKFISSNLHQRQIKIVNSINDAEYKLAESKKRLVEAEEKLLQSEAVVRDLLSKSQSHAQQIKNSIMLNAKDDIENLISYTKLTIKNAEYQTILDIKNAMISKTLDKVFEKLTNNLNPELKSKIIDKKIAFLAGGGDDS</sequence>
<evidence type="ECO:0000256" key="4">
    <source>
        <dbReference type="ARBA" id="ARBA00022692"/>
    </source>
</evidence>
<organism evidence="14">
    <name type="scientific">Cyanidium sp. THAL103</name>
    <dbReference type="NCBI Taxonomy" id="3027999"/>
    <lineage>
        <taxon>Eukaryota</taxon>
        <taxon>Rhodophyta</taxon>
        <taxon>Bangiophyceae</taxon>
        <taxon>Cyanidiales</taxon>
        <taxon>Cyanidiaceae</taxon>
        <taxon>Cyanidium</taxon>
    </lineage>
</organism>
<evidence type="ECO:0000256" key="7">
    <source>
        <dbReference type="ARBA" id="ARBA00023065"/>
    </source>
</evidence>
<dbReference type="GO" id="GO:0015078">
    <property type="term" value="F:proton transmembrane transporter activity"/>
    <property type="evidence" value="ECO:0007669"/>
    <property type="project" value="InterPro"/>
</dbReference>
<evidence type="ECO:0000256" key="10">
    <source>
        <dbReference type="ARBA" id="ARBA00025198"/>
    </source>
</evidence>
<evidence type="ECO:0000256" key="6">
    <source>
        <dbReference type="ARBA" id="ARBA00022989"/>
    </source>
</evidence>
<evidence type="ECO:0000256" key="9">
    <source>
        <dbReference type="ARBA" id="ARBA00023310"/>
    </source>
</evidence>
<keyword evidence="14" id="KW-0934">Plastid</keyword>
<evidence type="ECO:0000256" key="13">
    <source>
        <dbReference type="SAM" id="Phobius"/>
    </source>
</evidence>
<evidence type="ECO:0000256" key="3">
    <source>
        <dbReference type="ARBA" id="ARBA00022547"/>
    </source>
</evidence>
<dbReference type="GO" id="GO:0015986">
    <property type="term" value="P:proton motive force-driven ATP synthesis"/>
    <property type="evidence" value="ECO:0007669"/>
    <property type="project" value="InterPro"/>
</dbReference>
<evidence type="ECO:0000256" key="1">
    <source>
        <dbReference type="ARBA" id="ARBA00004167"/>
    </source>
</evidence>
<evidence type="ECO:0000256" key="8">
    <source>
        <dbReference type="ARBA" id="ARBA00023136"/>
    </source>
</evidence>
<feature type="coiled-coil region" evidence="12">
    <location>
        <begin position="56"/>
        <end position="90"/>
    </location>
</feature>
<evidence type="ECO:0000313" key="14">
    <source>
        <dbReference type="EMBL" id="WDA99979.1"/>
    </source>
</evidence>
<keyword evidence="4 11" id="KW-0812">Transmembrane</keyword>
<dbReference type="PANTHER" id="PTHR34264:SF3">
    <property type="entry name" value="ATP SYNTHASE SUBUNIT B, CHLOROPLASTIC"/>
    <property type="match status" value="1"/>
</dbReference>
<proteinExistence type="inferred from homology"/>
<keyword evidence="5 11" id="KW-0375">Hydrogen ion transport</keyword>
<feature type="transmembrane region" description="Helical" evidence="13">
    <location>
        <begin position="17"/>
        <end position="37"/>
    </location>
</feature>
<keyword evidence="12" id="KW-0175">Coiled coil</keyword>
<gene>
    <name evidence="14" type="primary">atpF</name>
    <name evidence="14" type="ORF">CspTHAL103_055</name>
</gene>
<reference evidence="14" key="1">
    <citation type="journal article" date="2023" name="J. Phycol.">
        <title>Revised classification of the Cyanidiophyceae based on plastid genome data with descriptions of the Cavernulicolales ord. nov. and Galdieriales ord. nov. (Rhodophyta).</title>
        <authorList>
            <person name="Park S.I."/>
            <person name="Cho C.H."/>
            <person name="Ciniglia C."/>
            <person name="Huang T.Y."/>
            <person name="Liu S.L."/>
            <person name="Bustamante D.E."/>
            <person name="Calderon M.S."/>
            <person name="Mansilla A."/>
            <person name="McDermott T."/>
            <person name="Andersen R.A."/>
            <person name="Yoon H.S."/>
        </authorList>
    </citation>
    <scope>NUCLEOTIDE SEQUENCE</scope>
</reference>
<dbReference type="PANTHER" id="PTHR34264">
    <property type="entry name" value="ATP SYNTHASE SUBUNIT B, CHLOROPLASTIC"/>
    <property type="match status" value="1"/>
</dbReference>
<keyword evidence="6 13" id="KW-1133">Transmembrane helix</keyword>
<evidence type="ECO:0000256" key="11">
    <source>
        <dbReference type="RuleBase" id="RU003848"/>
    </source>
</evidence>
<keyword evidence="8 13" id="KW-0472">Membrane</keyword>
<keyword evidence="9" id="KW-0066">ATP synthesis</keyword>
<dbReference type="AlphaFoldDB" id="A0A9Y1MXV0"/>
<name>A0A9Y1MXV0_9RHOD</name>
<accession>A0A9Y1MXV0</accession>
<evidence type="ECO:0000256" key="12">
    <source>
        <dbReference type="SAM" id="Coils"/>
    </source>
</evidence>
<comment type="function">
    <text evidence="10">F(1)F(0) ATP synthase produces ATP from ADP in the presence of a proton or sodium gradient. F-type ATPases consist of two structural domains, F(1) containing the extramembraneous catalytic core and F(0) containing the membrane proton channel, linked together by a central stalk and a peripheral stalk. During catalysis, ATP synthesis in the catalytic domain of F(1) is coupled via a rotary mechanism of the central stalk subunits to proton translocation.</text>
</comment>
<comment type="subcellular location">
    <subcellularLocation>
        <location evidence="1">Membrane</location>
        <topology evidence="1">Single-pass membrane protein</topology>
    </subcellularLocation>
</comment>
<evidence type="ECO:0000256" key="5">
    <source>
        <dbReference type="ARBA" id="ARBA00022781"/>
    </source>
</evidence>
<dbReference type="EMBL" id="OP616817">
    <property type="protein sequence ID" value="WDA99979.1"/>
    <property type="molecule type" value="Genomic_DNA"/>
</dbReference>